<protein>
    <submittedName>
        <fullName evidence="3">Uncharacterized protein</fullName>
    </submittedName>
</protein>
<evidence type="ECO:0000256" key="2">
    <source>
        <dbReference type="SAM" id="SignalP"/>
    </source>
</evidence>
<sequence length="202" mass="22594">MVFVIWLLFWVPFQVSVYPRLTVRSQDDPITEEEDSNLNKSDERAIESLSPMAHECLKSPVKQGNNSENRPHTPCATPSKSLSKSHPVSFTSTPVKTAEKSGKNTGDKTDRPNLFLRPRAVVSSRDNDDLIALQNQRIEKKAPRVKKCYINSAPNRKEKDENKNLGSVPVSATKTQDQRPSTGKRKEGSGTRRNVAIIARPT</sequence>
<feature type="compositionally biased region" description="Polar residues" evidence="1">
    <location>
        <begin position="170"/>
        <end position="181"/>
    </location>
</feature>
<accession>A0A833VT33</accession>
<name>A0A833VT33_9POAL</name>
<feature type="compositionally biased region" description="Basic and acidic residues" evidence="1">
    <location>
        <begin position="97"/>
        <end position="111"/>
    </location>
</feature>
<organism evidence="3 4">
    <name type="scientific">Carex littledalei</name>
    <dbReference type="NCBI Taxonomy" id="544730"/>
    <lineage>
        <taxon>Eukaryota</taxon>
        <taxon>Viridiplantae</taxon>
        <taxon>Streptophyta</taxon>
        <taxon>Embryophyta</taxon>
        <taxon>Tracheophyta</taxon>
        <taxon>Spermatophyta</taxon>
        <taxon>Magnoliopsida</taxon>
        <taxon>Liliopsida</taxon>
        <taxon>Poales</taxon>
        <taxon>Cyperaceae</taxon>
        <taxon>Cyperoideae</taxon>
        <taxon>Cariceae</taxon>
        <taxon>Carex</taxon>
        <taxon>Carex subgen. Euthyceras</taxon>
    </lineage>
</organism>
<dbReference type="OrthoDB" id="1867172at2759"/>
<keyword evidence="4" id="KW-1185">Reference proteome</keyword>
<evidence type="ECO:0000313" key="3">
    <source>
        <dbReference type="EMBL" id="KAF3341115.1"/>
    </source>
</evidence>
<feature type="chain" id="PRO_5032829142" evidence="2">
    <location>
        <begin position="17"/>
        <end position="202"/>
    </location>
</feature>
<dbReference type="AlphaFoldDB" id="A0A833VT33"/>
<comment type="caution">
    <text evidence="3">The sequence shown here is derived from an EMBL/GenBank/DDBJ whole genome shotgun (WGS) entry which is preliminary data.</text>
</comment>
<reference evidence="3" key="1">
    <citation type="submission" date="2020-01" db="EMBL/GenBank/DDBJ databases">
        <title>Genome sequence of Kobresia littledalei, the first chromosome-level genome in the family Cyperaceae.</title>
        <authorList>
            <person name="Qu G."/>
        </authorList>
    </citation>
    <scope>NUCLEOTIDE SEQUENCE</scope>
    <source>
        <strain evidence="3">C.B.Clarke</strain>
        <tissue evidence="3">Leaf</tissue>
    </source>
</reference>
<dbReference type="Proteomes" id="UP000623129">
    <property type="component" value="Unassembled WGS sequence"/>
</dbReference>
<feature type="region of interest" description="Disordered" evidence="1">
    <location>
        <begin position="151"/>
        <end position="202"/>
    </location>
</feature>
<gene>
    <name evidence="3" type="ORF">FCM35_KLT09959</name>
</gene>
<feature type="compositionally biased region" description="Polar residues" evidence="1">
    <location>
        <begin position="76"/>
        <end position="95"/>
    </location>
</feature>
<evidence type="ECO:0000313" key="4">
    <source>
        <dbReference type="Proteomes" id="UP000623129"/>
    </source>
</evidence>
<keyword evidence="2" id="KW-0732">Signal</keyword>
<feature type="signal peptide" evidence="2">
    <location>
        <begin position="1"/>
        <end position="16"/>
    </location>
</feature>
<proteinExistence type="predicted"/>
<evidence type="ECO:0000256" key="1">
    <source>
        <dbReference type="SAM" id="MobiDB-lite"/>
    </source>
</evidence>
<dbReference type="PANTHER" id="PTHR38932:SF1">
    <property type="entry name" value="DUF4005 DOMAIN-CONTAINING PROTEIN"/>
    <property type="match status" value="1"/>
</dbReference>
<feature type="region of interest" description="Disordered" evidence="1">
    <location>
        <begin position="53"/>
        <end position="118"/>
    </location>
</feature>
<dbReference type="PANTHER" id="PTHR38932">
    <property type="entry name" value="BNAC03G64660D PROTEIN"/>
    <property type="match status" value="1"/>
</dbReference>
<dbReference type="EMBL" id="SWLB01000002">
    <property type="protein sequence ID" value="KAF3341115.1"/>
    <property type="molecule type" value="Genomic_DNA"/>
</dbReference>